<proteinExistence type="predicted"/>
<dbReference type="AlphaFoldDB" id="A0A939NMD7"/>
<organism evidence="2">
    <name type="scientific">Serratia marcescens</name>
    <dbReference type="NCBI Taxonomy" id="615"/>
    <lineage>
        <taxon>Bacteria</taxon>
        <taxon>Pseudomonadati</taxon>
        <taxon>Pseudomonadota</taxon>
        <taxon>Gammaproteobacteria</taxon>
        <taxon>Enterobacterales</taxon>
        <taxon>Yersiniaceae</taxon>
        <taxon>Serratia</taxon>
    </lineage>
</organism>
<accession>A0A939NMD7</accession>
<evidence type="ECO:0000256" key="1">
    <source>
        <dbReference type="SAM" id="MobiDB-lite"/>
    </source>
</evidence>
<reference evidence="2" key="1">
    <citation type="submission" date="2021-03" db="EMBL/GenBank/DDBJ databases">
        <title>Molecular epidemiology and mechanisms of colistin and carbapenem resistance in Enterobacteriaceae from clinical isolates, the environment and porcine samples in Pretoria, South Africa.</title>
        <authorList>
            <person name="Bogoshi D."/>
            <person name="Mbelle N.M."/>
            <person name="Naidoo V."/>
            <person name="Osei Sekyere J."/>
        </authorList>
    </citation>
    <scope>NUCLEOTIDE SEQUENCE</scope>
    <source>
        <strain evidence="2">C080</strain>
    </source>
</reference>
<evidence type="ECO:0000313" key="2">
    <source>
        <dbReference type="EMBL" id="MBO2007051.1"/>
    </source>
</evidence>
<comment type="caution">
    <text evidence="2">The sequence shown here is derived from an EMBL/GenBank/DDBJ whole genome shotgun (WGS) entry which is preliminary data.</text>
</comment>
<feature type="compositionally biased region" description="Pro residues" evidence="1">
    <location>
        <begin position="14"/>
        <end position="23"/>
    </location>
</feature>
<name>A0A939NMD7_SERMA</name>
<dbReference type="EMBL" id="JAGETR010000096">
    <property type="protein sequence ID" value="MBO2007051.1"/>
    <property type="molecule type" value="Genomic_DNA"/>
</dbReference>
<feature type="region of interest" description="Disordered" evidence="1">
    <location>
        <begin position="1"/>
        <end position="23"/>
    </location>
</feature>
<protein>
    <submittedName>
        <fullName evidence="2">Uncharacterized protein</fullName>
    </submittedName>
</protein>
<sequence length="96" mass="10731">MAVAACTGDIGAPRLPPPRGPLPFYPRPGAPGVVPAVGWAALKWRRQNGDDDRNRRNQQRSSRERRWGFAFMVVKTLSKRQVRALIATKMTLLTGY</sequence>
<gene>
    <name evidence="2" type="ORF">J4732_15100</name>
</gene>